<dbReference type="InterPro" id="IPR050390">
    <property type="entry name" value="C5-Methyltransferase"/>
</dbReference>
<comment type="caution">
    <text evidence="8">The sequence shown here is derived from an EMBL/GenBank/DDBJ whole genome shotgun (WGS) entry which is preliminary data.</text>
</comment>
<evidence type="ECO:0000256" key="6">
    <source>
        <dbReference type="PROSITE-ProRule" id="PRU01016"/>
    </source>
</evidence>
<dbReference type="GO" id="GO:0044027">
    <property type="term" value="P:negative regulation of gene expression via chromosomal CpG island methylation"/>
    <property type="evidence" value="ECO:0007669"/>
    <property type="project" value="TreeGrafter"/>
</dbReference>
<organism evidence="8 9">
    <name type="scientific">Lusitaniella coriacea LEGE 07157</name>
    <dbReference type="NCBI Taxonomy" id="945747"/>
    <lineage>
        <taxon>Bacteria</taxon>
        <taxon>Bacillati</taxon>
        <taxon>Cyanobacteriota</taxon>
        <taxon>Cyanophyceae</taxon>
        <taxon>Spirulinales</taxon>
        <taxon>Lusitaniellaceae</taxon>
        <taxon>Lusitaniella</taxon>
    </lineage>
</organism>
<accession>A0A8J7JFV6</accession>
<gene>
    <name evidence="8" type="primary">dcm</name>
    <name evidence="8" type="ORF">IQ249_24425</name>
</gene>
<feature type="active site" evidence="6">
    <location>
        <position position="74"/>
    </location>
</feature>
<evidence type="ECO:0000256" key="2">
    <source>
        <dbReference type="ARBA" id="ARBA00022603"/>
    </source>
</evidence>
<dbReference type="Proteomes" id="UP000654482">
    <property type="component" value="Unassembled WGS sequence"/>
</dbReference>
<dbReference type="GO" id="GO:0003677">
    <property type="term" value="F:DNA binding"/>
    <property type="evidence" value="ECO:0007669"/>
    <property type="project" value="TreeGrafter"/>
</dbReference>
<evidence type="ECO:0000313" key="8">
    <source>
        <dbReference type="EMBL" id="MBE9119040.1"/>
    </source>
</evidence>
<dbReference type="SUPFAM" id="SSF53335">
    <property type="entry name" value="S-adenosyl-L-methionine-dependent methyltransferases"/>
    <property type="match status" value="1"/>
</dbReference>
<dbReference type="GO" id="GO:0003886">
    <property type="term" value="F:DNA (cytosine-5-)-methyltransferase activity"/>
    <property type="evidence" value="ECO:0007669"/>
    <property type="project" value="UniProtKB-EC"/>
</dbReference>
<comment type="similarity">
    <text evidence="6 7">Belongs to the class I-like SAM-binding methyltransferase superfamily. C5-methyltransferase family.</text>
</comment>
<dbReference type="Gene3D" id="3.90.120.10">
    <property type="entry name" value="DNA Methylase, subunit A, domain 2"/>
    <property type="match status" value="1"/>
</dbReference>
<sequence>MNKKIVSLFSGCGGLDLGFIRADFDIVWANEYDKEIWETYERNHTKAILDRRNIRKIPSKEIPDCMGIIGGPPCQSWSEGGSQRGIQDPRGQLFLEYIRILQDKQPLFFLAENVSGMLHKKHGRALQSIIATFKESGYVVSYKLLNTANYNVPQDRKRVIFVGYHTSLNKCFDFDSSIPAKQGYFIFTRARIW</sequence>
<dbReference type="Pfam" id="PF00145">
    <property type="entry name" value="DNA_methylase"/>
    <property type="match status" value="1"/>
</dbReference>
<evidence type="ECO:0000256" key="4">
    <source>
        <dbReference type="ARBA" id="ARBA00022691"/>
    </source>
</evidence>
<evidence type="ECO:0000256" key="7">
    <source>
        <dbReference type="RuleBase" id="RU000416"/>
    </source>
</evidence>
<name>A0A8J7JFV6_9CYAN</name>
<keyword evidence="9" id="KW-1185">Reference proteome</keyword>
<keyword evidence="5" id="KW-0680">Restriction system</keyword>
<dbReference type="GO" id="GO:0009307">
    <property type="term" value="P:DNA restriction-modification system"/>
    <property type="evidence" value="ECO:0007669"/>
    <property type="project" value="UniProtKB-KW"/>
</dbReference>
<evidence type="ECO:0000256" key="1">
    <source>
        <dbReference type="ARBA" id="ARBA00011975"/>
    </source>
</evidence>
<dbReference type="Gene3D" id="3.40.50.150">
    <property type="entry name" value="Vaccinia Virus protein VP39"/>
    <property type="match status" value="1"/>
</dbReference>
<evidence type="ECO:0000256" key="5">
    <source>
        <dbReference type="ARBA" id="ARBA00022747"/>
    </source>
</evidence>
<dbReference type="PROSITE" id="PS51679">
    <property type="entry name" value="SAM_MT_C5"/>
    <property type="match status" value="1"/>
</dbReference>
<dbReference type="NCBIfam" id="TIGR00675">
    <property type="entry name" value="dcm"/>
    <property type="match status" value="1"/>
</dbReference>
<reference evidence="8" key="1">
    <citation type="submission" date="2020-10" db="EMBL/GenBank/DDBJ databases">
        <authorList>
            <person name="Castelo-Branco R."/>
            <person name="Eusebio N."/>
            <person name="Adriana R."/>
            <person name="Vieira A."/>
            <person name="Brugerolle De Fraissinette N."/>
            <person name="Rezende De Castro R."/>
            <person name="Schneider M.P."/>
            <person name="Vasconcelos V."/>
            <person name="Leao P.N."/>
        </authorList>
    </citation>
    <scope>NUCLEOTIDE SEQUENCE</scope>
    <source>
        <strain evidence="8">LEGE 07157</strain>
    </source>
</reference>
<dbReference type="PANTHER" id="PTHR10629:SF52">
    <property type="entry name" value="DNA (CYTOSINE-5)-METHYLTRANSFERASE 1"/>
    <property type="match status" value="1"/>
</dbReference>
<dbReference type="PANTHER" id="PTHR10629">
    <property type="entry name" value="CYTOSINE-SPECIFIC METHYLTRANSFERASE"/>
    <property type="match status" value="1"/>
</dbReference>
<dbReference type="AlphaFoldDB" id="A0A8J7JFV6"/>
<protein>
    <recommendedName>
        <fullName evidence="1">DNA (cytosine-5-)-methyltransferase</fullName>
        <ecNumber evidence="1">2.1.1.37</ecNumber>
    </recommendedName>
</protein>
<evidence type="ECO:0000313" key="9">
    <source>
        <dbReference type="Proteomes" id="UP000654482"/>
    </source>
</evidence>
<keyword evidence="4 6" id="KW-0949">S-adenosyl-L-methionine</keyword>
<keyword evidence="3 6" id="KW-0808">Transferase</keyword>
<dbReference type="InterPro" id="IPR029063">
    <property type="entry name" value="SAM-dependent_MTases_sf"/>
</dbReference>
<keyword evidence="2 6" id="KW-0489">Methyltransferase</keyword>
<evidence type="ECO:0000256" key="3">
    <source>
        <dbReference type="ARBA" id="ARBA00022679"/>
    </source>
</evidence>
<dbReference type="EMBL" id="JADEWZ010000075">
    <property type="protein sequence ID" value="MBE9119040.1"/>
    <property type="molecule type" value="Genomic_DNA"/>
</dbReference>
<dbReference type="GO" id="GO:0032259">
    <property type="term" value="P:methylation"/>
    <property type="evidence" value="ECO:0007669"/>
    <property type="project" value="UniProtKB-KW"/>
</dbReference>
<dbReference type="EC" id="2.1.1.37" evidence="1"/>
<dbReference type="PRINTS" id="PR00105">
    <property type="entry name" value="C5METTRFRASE"/>
</dbReference>
<proteinExistence type="inferred from homology"/>
<dbReference type="InterPro" id="IPR001525">
    <property type="entry name" value="C5_MeTfrase"/>
</dbReference>